<reference evidence="6" key="1">
    <citation type="journal article" date="2017" name="Genome Biol.">
        <title>Comparative genomics reveals high biological diversity and specific adaptations in the industrially and medically important fungal genus Aspergillus.</title>
        <authorList>
            <person name="de Vries R.P."/>
            <person name="Riley R."/>
            <person name="Wiebenga A."/>
            <person name="Aguilar-Osorio G."/>
            <person name="Amillis S."/>
            <person name="Uchima C.A."/>
            <person name="Anderluh G."/>
            <person name="Asadollahi M."/>
            <person name="Askin M."/>
            <person name="Barry K."/>
            <person name="Battaglia E."/>
            <person name="Bayram O."/>
            <person name="Benocci T."/>
            <person name="Braus-Stromeyer S.A."/>
            <person name="Caldana C."/>
            <person name="Canovas D."/>
            <person name="Cerqueira G.C."/>
            <person name="Chen F."/>
            <person name="Chen W."/>
            <person name="Choi C."/>
            <person name="Clum A."/>
            <person name="Dos Santos R.A."/>
            <person name="Damasio A.R."/>
            <person name="Diallinas G."/>
            <person name="Emri T."/>
            <person name="Fekete E."/>
            <person name="Flipphi M."/>
            <person name="Freyberg S."/>
            <person name="Gallo A."/>
            <person name="Gournas C."/>
            <person name="Habgood R."/>
            <person name="Hainaut M."/>
            <person name="Harispe M.L."/>
            <person name="Henrissat B."/>
            <person name="Hilden K.S."/>
            <person name="Hope R."/>
            <person name="Hossain A."/>
            <person name="Karabika E."/>
            <person name="Karaffa L."/>
            <person name="Karanyi Z."/>
            <person name="Krasevec N."/>
            <person name="Kuo A."/>
            <person name="Kusch H."/>
            <person name="LaButti K."/>
            <person name="Lagendijk E.L."/>
            <person name="Lapidus A."/>
            <person name="Levasseur A."/>
            <person name="Lindquist E."/>
            <person name="Lipzen A."/>
            <person name="Logrieco A.F."/>
            <person name="MacCabe A."/>
            <person name="Maekelae M.R."/>
            <person name="Malavazi I."/>
            <person name="Melin P."/>
            <person name="Meyer V."/>
            <person name="Mielnichuk N."/>
            <person name="Miskei M."/>
            <person name="Molnar A.P."/>
            <person name="Mule G."/>
            <person name="Ngan C.Y."/>
            <person name="Orejas M."/>
            <person name="Orosz E."/>
            <person name="Ouedraogo J.P."/>
            <person name="Overkamp K.M."/>
            <person name="Park H.-S."/>
            <person name="Perrone G."/>
            <person name="Piumi F."/>
            <person name="Punt P.J."/>
            <person name="Ram A.F."/>
            <person name="Ramon A."/>
            <person name="Rauscher S."/>
            <person name="Record E."/>
            <person name="Riano-Pachon D.M."/>
            <person name="Robert V."/>
            <person name="Roehrig J."/>
            <person name="Ruller R."/>
            <person name="Salamov A."/>
            <person name="Salih N.S."/>
            <person name="Samson R.A."/>
            <person name="Sandor E."/>
            <person name="Sanguinetti M."/>
            <person name="Schuetze T."/>
            <person name="Sepcic K."/>
            <person name="Shelest E."/>
            <person name="Sherlock G."/>
            <person name="Sophianopoulou V."/>
            <person name="Squina F.M."/>
            <person name="Sun H."/>
            <person name="Susca A."/>
            <person name="Todd R.B."/>
            <person name="Tsang A."/>
            <person name="Unkles S.E."/>
            <person name="van de Wiele N."/>
            <person name="van Rossen-Uffink D."/>
            <person name="Oliveira J.V."/>
            <person name="Vesth T.C."/>
            <person name="Visser J."/>
            <person name="Yu J.-H."/>
            <person name="Zhou M."/>
            <person name="Andersen M.R."/>
            <person name="Archer D.B."/>
            <person name="Baker S.E."/>
            <person name="Benoit I."/>
            <person name="Brakhage A.A."/>
            <person name="Braus G.H."/>
            <person name="Fischer R."/>
            <person name="Frisvad J.C."/>
            <person name="Goldman G.H."/>
            <person name="Houbraken J."/>
            <person name="Oakley B."/>
            <person name="Pocsi I."/>
            <person name="Scazzocchio C."/>
            <person name="Seiboth B."/>
            <person name="vanKuyk P.A."/>
            <person name="Wortman J."/>
            <person name="Dyer P.S."/>
            <person name="Grigoriev I.V."/>
        </authorList>
    </citation>
    <scope>NUCLEOTIDE SEQUENCE [LARGE SCALE GENOMIC DNA]</scope>
    <source>
        <strain evidence="6">CBS 583.65</strain>
    </source>
</reference>
<keyword evidence="3" id="KW-0560">Oxidoreductase</keyword>
<dbReference type="Proteomes" id="UP000184073">
    <property type="component" value="Unassembled WGS sequence"/>
</dbReference>
<evidence type="ECO:0000256" key="2">
    <source>
        <dbReference type="ARBA" id="ARBA00022857"/>
    </source>
</evidence>
<protein>
    <recommendedName>
        <fullName evidence="4">NAD(P)-binding domain-containing protein</fullName>
    </recommendedName>
</protein>
<feature type="domain" description="NAD(P)-binding" evidence="4">
    <location>
        <begin position="8"/>
        <end position="142"/>
    </location>
</feature>
<evidence type="ECO:0000256" key="1">
    <source>
        <dbReference type="ARBA" id="ARBA00005725"/>
    </source>
</evidence>
<sequence>MVNVAVAGGTGDVGRTIVEVLSSSSHQGFVLSRKPSSDNNHITVDYNNTDDLAAVLESWKIHTVISAFGIEGDSLAKAQANLIEAAKQSKETKRFIPSSFAIPYPQEAVQVLPPLKDYFAAIETLKNSDLEWTVFHNGIFLDYFGGPAMKTYLKPNVFVMDMANKVAAIPGDGNVPVTFTYSFDLAKFIVASLDLDTWPQESKVIGDEMTWNEFVSLVENTLDCKFEIHYDSVEKLKAFQITELPGHRPLYEKFTKEGFTWFTSIFELFMTDRQSCISGEGSLNEQFPNIKPLTVKAMLEQYWKGR</sequence>
<evidence type="ECO:0000256" key="3">
    <source>
        <dbReference type="ARBA" id="ARBA00023002"/>
    </source>
</evidence>
<dbReference type="GeneID" id="63734243"/>
<evidence type="ECO:0000313" key="6">
    <source>
        <dbReference type="Proteomes" id="UP000184073"/>
    </source>
</evidence>
<dbReference type="AlphaFoldDB" id="A0A1L9Q580"/>
<dbReference type="Gene3D" id="3.40.50.720">
    <property type="entry name" value="NAD(P)-binding Rossmann-like Domain"/>
    <property type="match status" value="1"/>
</dbReference>
<dbReference type="InterPro" id="IPR051609">
    <property type="entry name" value="NmrA/Isoflavone_reductase-like"/>
</dbReference>
<dbReference type="Gene3D" id="3.90.25.10">
    <property type="entry name" value="UDP-galactose 4-epimerase, domain 1"/>
    <property type="match status" value="1"/>
</dbReference>
<dbReference type="RefSeq" id="XP_040674658.1">
    <property type="nucleotide sequence ID" value="XM_040818732.1"/>
</dbReference>
<dbReference type="STRING" id="1036611.A0A1L9Q580"/>
<dbReference type="EMBL" id="KV878141">
    <property type="protein sequence ID" value="OJJ08896.1"/>
    <property type="molecule type" value="Genomic_DNA"/>
</dbReference>
<proteinExistence type="inferred from homology"/>
<comment type="similarity">
    <text evidence="1">Belongs to the NmrA-type oxidoreductase family. Isoflavone reductase subfamily.</text>
</comment>
<dbReference type="SUPFAM" id="SSF51735">
    <property type="entry name" value="NAD(P)-binding Rossmann-fold domains"/>
    <property type="match status" value="1"/>
</dbReference>
<dbReference type="PANTHER" id="PTHR47706:SF4">
    <property type="entry name" value="NMRA-LIKE DOMAIN-CONTAINING PROTEIN"/>
    <property type="match status" value="1"/>
</dbReference>
<accession>A0A1L9Q580</accession>
<dbReference type="GO" id="GO:0016491">
    <property type="term" value="F:oxidoreductase activity"/>
    <property type="evidence" value="ECO:0007669"/>
    <property type="project" value="UniProtKB-KW"/>
</dbReference>
<evidence type="ECO:0000259" key="4">
    <source>
        <dbReference type="Pfam" id="PF13460"/>
    </source>
</evidence>
<keyword evidence="6" id="KW-1185">Reference proteome</keyword>
<keyword evidence="2" id="KW-0521">NADP</keyword>
<dbReference type="VEuPathDB" id="FungiDB:ASPVEDRAFT_90103"/>
<dbReference type="PANTHER" id="PTHR47706">
    <property type="entry name" value="NMRA-LIKE FAMILY PROTEIN"/>
    <property type="match status" value="1"/>
</dbReference>
<gene>
    <name evidence="5" type="ORF">ASPVEDRAFT_90103</name>
</gene>
<dbReference type="Pfam" id="PF13460">
    <property type="entry name" value="NAD_binding_10"/>
    <property type="match status" value="1"/>
</dbReference>
<dbReference type="OrthoDB" id="10000533at2759"/>
<dbReference type="InterPro" id="IPR016040">
    <property type="entry name" value="NAD(P)-bd_dom"/>
</dbReference>
<name>A0A1L9Q580_ASPVE</name>
<organism evidence="5 6">
    <name type="scientific">Aspergillus versicolor CBS 583.65</name>
    <dbReference type="NCBI Taxonomy" id="1036611"/>
    <lineage>
        <taxon>Eukaryota</taxon>
        <taxon>Fungi</taxon>
        <taxon>Dikarya</taxon>
        <taxon>Ascomycota</taxon>
        <taxon>Pezizomycotina</taxon>
        <taxon>Eurotiomycetes</taxon>
        <taxon>Eurotiomycetidae</taxon>
        <taxon>Eurotiales</taxon>
        <taxon>Aspergillaceae</taxon>
        <taxon>Aspergillus</taxon>
        <taxon>Aspergillus subgen. Nidulantes</taxon>
    </lineage>
</organism>
<dbReference type="InterPro" id="IPR036291">
    <property type="entry name" value="NAD(P)-bd_dom_sf"/>
</dbReference>
<evidence type="ECO:0000313" key="5">
    <source>
        <dbReference type="EMBL" id="OJJ08896.1"/>
    </source>
</evidence>